<dbReference type="EMBL" id="JACHJG010000002">
    <property type="protein sequence ID" value="MBB4885379.1"/>
    <property type="molecule type" value="Genomic_DNA"/>
</dbReference>
<dbReference type="Pfam" id="PF03704">
    <property type="entry name" value="BTAD"/>
    <property type="match status" value="1"/>
</dbReference>
<feature type="region of interest" description="Disordered" evidence="4">
    <location>
        <begin position="205"/>
        <end position="262"/>
    </location>
</feature>
<keyword evidence="2" id="KW-0805">Transcription regulation</keyword>
<dbReference type="InterPro" id="IPR051677">
    <property type="entry name" value="AfsR-DnrI-RedD_regulator"/>
</dbReference>
<evidence type="ECO:0000256" key="4">
    <source>
        <dbReference type="SAM" id="MobiDB-lite"/>
    </source>
</evidence>
<evidence type="ECO:0000313" key="8">
    <source>
        <dbReference type="Proteomes" id="UP000556436"/>
    </source>
</evidence>
<dbReference type="SUPFAM" id="SSF46894">
    <property type="entry name" value="C-terminal effector domain of the bipartite response regulators"/>
    <property type="match status" value="1"/>
</dbReference>
<accession>A0A7W7PCV6</accession>
<dbReference type="GO" id="GO:0043531">
    <property type="term" value="F:ADP binding"/>
    <property type="evidence" value="ECO:0007669"/>
    <property type="project" value="InterPro"/>
</dbReference>
<dbReference type="SMART" id="SM01043">
    <property type="entry name" value="BTAD"/>
    <property type="match status" value="1"/>
</dbReference>
<dbReference type="InterPro" id="IPR011990">
    <property type="entry name" value="TPR-like_helical_dom_sf"/>
</dbReference>
<dbReference type="GO" id="GO:0006355">
    <property type="term" value="P:regulation of DNA-templated transcription"/>
    <property type="evidence" value="ECO:0007669"/>
    <property type="project" value="InterPro"/>
</dbReference>
<dbReference type="RefSeq" id="WP_373301848.1">
    <property type="nucleotide sequence ID" value="NZ_BMRW01000011.1"/>
</dbReference>
<dbReference type="Gene3D" id="3.40.50.300">
    <property type="entry name" value="P-loop containing nucleotide triphosphate hydrolases"/>
    <property type="match status" value="1"/>
</dbReference>
<gene>
    <name evidence="7" type="ORF">FHS38_001407</name>
</gene>
<evidence type="ECO:0000256" key="1">
    <source>
        <dbReference type="ARBA" id="ARBA00023012"/>
    </source>
</evidence>
<dbReference type="SUPFAM" id="SSF48452">
    <property type="entry name" value="TPR-like"/>
    <property type="match status" value="1"/>
</dbReference>
<dbReference type="Gene3D" id="1.25.40.10">
    <property type="entry name" value="Tetratricopeptide repeat domain"/>
    <property type="match status" value="1"/>
</dbReference>
<feature type="domain" description="AAA+ ATPase" evidence="5">
    <location>
        <begin position="284"/>
        <end position="414"/>
    </location>
</feature>
<evidence type="ECO:0000259" key="5">
    <source>
        <dbReference type="SMART" id="SM00382"/>
    </source>
</evidence>
<feature type="domain" description="Bacterial transcriptional activator" evidence="6">
    <location>
        <begin position="60"/>
        <end position="202"/>
    </location>
</feature>
<dbReference type="InterPro" id="IPR003593">
    <property type="entry name" value="AAA+_ATPase"/>
</dbReference>
<keyword evidence="8" id="KW-1185">Reference proteome</keyword>
<sequence>MSTEFLQSAIWGDERPASAKAALQNCVLRLRRIFVKYGIANALIESVPGGYRISIETAALDLMRFRQLLEAADAARDPDKELRALKEALALWQGPFLANVPSDVLRRDEIPHLVEERLRAVERARDIELSMGRCQQVITELWTVARAYPARERFREQLIEALYRSGRQAEALAEYRAVKGYLREELGVSPGSSLQRLELTILRGDDIGSPLPEDRGAAGSPPPVDAETAAGLPPAEDPPAPTEARAALTAPPPTASPIAPVPHFTGRAAETASLVTRLTTSGSGPVTVVLSGAPGIGKTALAQHLALLTRDAFPGGRFMVAMSHPDGTPRSPGEIASALARQGHHRADDAPDHGPRRLLVLDDVTDADQVRPLLPTGPGSAVIITSGLGLAGLVAAHGGWAHRLDTLTEEESCRLLAAVLGTERAEAEPDALRLLAAGCGHFPLALTIMAARLLTRPRLRVADCVAWLRDDPVTRLSLAGDPRLSVPRVFATALDRLDPLLADAFRAIGRWDRRRLTARLGAQLLAVAPQEAEETLERLVDAGLLEEEPAGEYHMHELLRAFARARPGGGDRTAVPATAAAASP</sequence>
<dbReference type="Proteomes" id="UP000556436">
    <property type="component" value="Unassembled WGS sequence"/>
</dbReference>
<name>A0A7W7PCV6_STRNE</name>
<dbReference type="PANTHER" id="PTHR35807">
    <property type="entry name" value="TRANSCRIPTIONAL REGULATOR REDD-RELATED"/>
    <property type="match status" value="1"/>
</dbReference>
<dbReference type="InterPro" id="IPR036388">
    <property type="entry name" value="WH-like_DNA-bd_sf"/>
</dbReference>
<dbReference type="Gene3D" id="1.10.10.10">
    <property type="entry name" value="Winged helix-like DNA-binding domain superfamily/Winged helix DNA-binding domain"/>
    <property type="match status" value="1"/>
</dbReference>
<dbReference type="InterPro" id="IPR016032">
    <property type="entry name" value="Sig_transdc_resp-reg_C-effctor"/>
</dbReference>
<dbReference type="SUPFAM" id="SSF52540">
    <property type="entry name" value="P-loop containing nucleoside triphosphate hydrolases"/>
    <property type="match status" value="1"/>
</dbReference>
<dbReference type="CDD" id="cd15831">
    <property type="entry name" value="BTAD"/>
    <property type="match status" value="1"/>
</dbReference>
<dbReference type="PANTHER" id="PTHR35807:SF1">
    <property type="entry name" value="TRANSCRIPTIONAL REGULATOR REDD"/>
    <property type="match status" value="1"/>
</dbReference>
<keyword evidence="1" id="KW-0902">Two-component regulatory system</keyword>
<reference evidence="7 8" key="1">
    <citation type="submission" date="2020-08" db="EMBL/GenBank/DDBJ databases">
        <title>Genomic Encyclopedia of Type Strains, Phase III (KMG-III): the genomes of soil and plant-associated and newly described type strains.</title>
        <authorList>
            <person name="Whitman W."/>
        </authorList>
    </citation>
    <scope>NUCLEOTIDE SEQUENCE [LARGE SCALE GENOMIC DNA]</scope>
    <source>
        <strain evidence="7 8">CECT 3265</strain>
    </source>
</reference>
<protein>
    <submittedName>
        <fullName evidence="7">DNA-binding SARP family transcriptional activator</fullName>
    </submittedName>
</protein>
<keyword evidence="3" id="KW-0804">Transcription</keyword>
<proteinExistence type="predicted"/>
<dbReference type="PRINTS" id="PR00364">
    <property type="entry name" value="DISEASERSIST"/>
</dbReference>
<organism evidence="7 8">
    <name type="scientific">Streptomyces netropsis</name>
    <name type="common">Streptoverticillium netropsis</name>
    <dbReference type="NCBI Taxonomy" id="55404"/>
    <lineage>
        <taxon>Bacteria</taxon>
        <taxon>Bacillati</taxon>
        <taxon>Actinomycetota</taxon>
        <taxon>Actinomycetes</taxon>
        <taxon>Kitasatosporales</taxon>
        <taxon>Streptomycetaceae</taxon>
        <taxon>Streptomyces</taxon>
    </lineage>
</organism>
<dbReference type="SMART" id="SM00382">
    <property type="entry name" value="AAA"/>
    <property type="match status" value="1"/>
</dbReference>
<dbReference type="GO" id="GO:0000160">
    <property type="term" value="P:phosphorelay signal transduction system"/>
    <property type="evidence" value="ECO:0007669"/>
    <property type="project" value="UniProtKB-KW"/>
</dbReference>
<dbReference type="InterPro" id="IPR005158">
    <property type="entry name" value="BTAD"/>
</dbReference>
<dbReference type="GO" id="GO:0003677">
    <property type="term" value="F:DNA binding"/>
    <property type="evidence" value="ECO:0007669"/>
    <property type="project" value="UniProtKB-KW"/>
</dbReference>
<dbReference type="InterPro" id="IPR027417">
    <property type="entry name" value="P-loop_NTPase"/>
</dbReference>
<dbReference type="AlphaFoldDB" id="A0A7W7PCV6"/>
<keyword evidence="7" id="KW-0238">DNA-binding</keyword>
<comment type="caution">
    <text evidence="7">The sequence shown here is derived from an EMBL/GenBank/DDBJ whole genome shotgun (WGS) entry which is preliminary data.</text>
</comment>
<evidence type="ECO:0000259" key="6">
    <source>
        <dbReference type="SMART" id="SM01043"/>
    </source>
</evidence>
<evidence type="ECO:0000256" key="2">
    <source>
        <dbReference type="ARBA" id="ARBA00023015"/>
    </source>
</evidence>
<evidence type="ECO:0000256" key="3">
    <source>
        <dbReference type="ARBA" id="ARBA00023163"/>
    </source>
</evidence>
<evidence type="ECO:0000313" key="7">
    <source>
        <dbReference type="EMBL" id="MBB4885379.1"/>
    </source>
</evidence>